<keyword evidence="3" id="KW-0862">Zinc</keyword>
<keyword evidence="2 4" id="KW-0863">Zinc-finger</keyword>
<name>A0A6A5C4F0_NAEFO</name>
<dbReference type="EMBL" id="VFQX01000017">
    <property type="protein sequence ID" value="KAF0980740.1"/>
    <property type="molecule type" value="Genomic_DNA"/>
</dbReference>
<evidence type="ECO:0000259" key="6">
    <source>
        <dbReference type="PROSITE" id="PS50089"/>
    </source>
</evidence>
<dbReference type="InterPro" id="IPR017907">
    <property type="entry name" value="Znf_RING_CS"/>
</dbReference>
<dbReference type="GeneID" id="68120438"/>
<dbReference type="PROSITE" id="PS50089">
    <property type="entry name" value="ZF_RING_2"/>
    <property type="match status" value="1"/>
</dbReference>
<keyword evidence="1" id="KW-0479">Metal-binding</keyword>
<comment type="caution">
    <text evidence="7">The sequence shown here is derived from an EMBL/GenBank/DDBJ whole genome shotgun (WGS) entry which is preliminary data.</text>
</comment>
<dbReference type="GO" id="GO:0003697">
    <property type="term" value="F:single-stranded DNA binding"/>
    <property type="evidence" value="ECO:0007669"/>
    <property type="project" value="InterPro"/>
</dbReference>
<keyword evidence="5" id="KW-0175">Coiled coil</keyword>
<dbReference type="PANTHER" id="PTHR14134">
    <property type="entry name" value="E3 UBIQUITIN-PROTEIN LIGASE RAD18"/>
    <property type="match status" value="1"/>
</dbReference>
<dbReference type="VEuPathDB" id="AmoebaDB:FDP41_013223"/>
<dbReference type="RefSeq" id="XP_044565453.1">
    <property type="nucleotide sequence ID" value="XM_044703830.1"/>
</dbReference>
<dbReference type="VEuPathDB" id="AmoebaDB:NF0028040"/>
<organism evidence="7 8">
    <name type="scientific">Naegleria fowleri</name>
    <name type="common">Brain eating amoeba</name>
    <dbReference type="NCBI Taxonomy" id="5763"/>
    <lineage>
        <taxon>Eukaryota</taxon>
        <taxon>Discoba</taxon>
        <taxon>Heterolobosea</taxon>
        <taxon>Tetramitia</taxon>
        <taxon>Eutetramitia</taxon>
        <taxon>Vahlkampfiidae</taxon>
        <taxon>Naegleria</taxon>
    </lineage>
</organism>
<dbReference type="OrthoDB" id="313168at2759"/>
<dbReference type="VEuPathDB" id="AmoebaDB:NfTy_036290"/>
<dbReference type="AlphaFoldDB" id="A0A6A5C4F0"/>
<protein>
    <recommendedName>
        <fullName evidence="6">RING-type domain-containing protein</fullName>
    </recommendedName>
</protein>
<proteinExistence type="predicted"/>
<evidence type="ECO:0000256" key="3">
    <source>
        <dbReference type="ARBA" id="ARBA00022833"/>
    </source>
</evidence>
<dbReference type="GO" id="GO:0006301">
    <property type="term" value="P:DNA damage tolerance"/>
    <property type="evidence" value="ECO:0007669"/>
    <property type="project" value="InterPro"/>
</dbReference>
<evidence type="ECO:0000256" key="5">
    <source>
        <dbReference type="SAM" id="Coils"/>
    </source>
</evidence>
<dbReference type="Proteomes" id="UP000444721">
    <property type="component" value="Unassembled WGS sequence"/>
</dbReference>
<sequence>MSSLQQYRTKVAMTREEIDEKKKRWLEEKAKEQLRKRIEENLIREQPNLVGIQNHSSQQASFPTSLIGILTDTVEKSIKEELKINHTLSHQTQGEEDDDENFLTNEMENHKCAICFEIMLDKEHEPMMIVPCGHCFCRNCLQLLTTQKCPTCRSKIKSLAVNFALKQVINSYNDLKMQKEKKKQEMQIFIEKQSVHNVDPTVLEIFKTVLNRTPSEHRQEVEKYLSQFAKAKTRKKVLTDSLSEIDSELDHLKTHENIAESHLERFNVEHQALVQEIEEKMKRLEDLKKAIGEQDRVTKEISQHKQQMEQKKHFILQSIQSIEREREKAKLIIKNFVPTLSDYEFND</sequence>
<accession>A0A6A5C4F0</accession>
<dbReference type="SMART" id="SM00184">
    <property type="entry name" value="RING"/>
    <property type="match status" value="1"/>
</dbReference>
<dbReference type="Pfam" id="PF13920">
    <property type="entry name" value="zf-C3HC4_3"/>
    <property type="match status" value="1"/>
</dbReference>
<reference evidence="7 8" key="1">
    <citation type="journal article" date="2019" name="Sci. Rep.">
        <title>Nanopore sequencing improves the draft genome of the human pathogenic amoeba Naegleria fowleri.</title>
        <authorList>
            <person name="Liechti N."/>
            <person name="Schurch N."/>
            <person name="Bruggmann R."/>
            <person name="Wittwer M."/>
        </authorList>
    </citation>
    <scope>NUCLEOTIDE SEQUENCE [LARGE SCALE GENOMIC DNA]</scope>
    <source>
        <strain evidence="7 8">ATCC 30894</strain>
    </source>
</reference>
<dbReference type="Gene3D" id="3.30.40.10">
    <property type="entry name" value="Zinc/RING finger domain, C3HC4 (zinc finger)"/>
    <property type="match status" value="1"/>
</dbReference>
<feature type="coiled-coil region" evidence="5">
    <location>
        <begin position="165"/>
        <end position="192"/>
    </location>
</feature>
<dbReference type="InterPro" id="IPR013083">
    <property type="entry name" value="Znf_RING/FYVE/PHD"/>
</dbReference>
<dbReference type="GO" id="GO:0008270">
    <property type="term" value="F:zinc ion binding"/>
    <property type="evidence" value="ECO:0007669"/>
    <property type="project" value="UniProtKB-KW"/>
</dbReference>
<dbReference type="GO" id="GO:0061630">
    <property type="term" value="F:ubiquitin protein ligase activity"/>
    <property type="evidence" value="ECO:0007669"/>
    <property type="project" value="InterPro"/>
</dbReference>
<gene>
    <name evidence="7" type="ORF">FDP41_013223</name>
</gene>
<dbReference type="InterPro" id="IPR001841">
    <property type="entry name" value="Znf_RING"/>
</dbReference>
<evidence type="ECO:0000256" key="4">
    <source>
        <dbReference type="PROSITE-ProRule" id="PRU00175"/>
    </source>
</evidence>
<dbReference type="OMA" id="EMENHKC"/>
<evidence type="ECO:0000313" key="7">
    <source>
        <dbReference type="EMBL" id="KAF0980740.1"/>
    </source>
</evidence>
<dbReference type="GO" id="GO:0006513">
    <property type="term" value="P:protein monoubiquitination"/>
    <property type="evidence" value="ECO:0007669"/>
    <property type="project" value="InterPro"/>
</dbReference>
<feature type="domain" description="RING-type" evidence="6">
    <location>
        <begin position="112"/>
        <end position="153"/>
    </location>
</feature>
<dbReference type="PROSITE" id="PS00518">
    <property type="entry name" value="ZF_RING_1"/>
    <property type="match status" value="1"/>
</dbReference>
<feature type="coiled-coil region" evidence="5">
    <location>
        <begin position="263"/>
        <end position="325"/>
    </location>
</feature>
<dbReference type="PANTHER" id="PTHR14134:SF3">
    <property type="entry name" value="RING-CH-TYPE DOMAIN-CONTAINING PROTEIN"/>
    <property type="match status" value="1"/>
</dbReference>
<feature type="coiled-coil region" evidence="5">
    <location>
        <begin position="4"/>
        <end position="35"/>
    </location>
</feature>
<dbReference type="InterPro" id="IPR039577">
    <property type="entry name" value="Rad18"/>
</dbReference>
<evidence type="ECO:0000256" key="1">
    <source>
        <dbReference type="ARBA" id="ARBA00022723"/>
    </source>
</evidence>
<evidence type="ECO:0000256" key="2">
    <source>
        <dbReference type="ARBA" id="ARBA00022771"/>
    </source>
</evidence>
<keyword evidence="8" id="KW-1185">Reference proteome</keyword>
<dbReference type="SUPFAM" id="SSF57850">
    <property type="entry name" value="RING/U-box"/>
    <property type="match status" value="1"/>
</dbReference>
<evidence type="ECO:0000313" key="8">
    <source>
        <dbReference type="Proteomes" id="UP000444721"/>
    </source>
</evidence>